<accession>A0A1M7Y413</accession>
<gene>
    <name evidence="6" type="primary">rplU</name>
    <name evidence="8" type="ORF">SAMN02745220_01700</name>
</gene>
<dbReference type="PROSITE" id="PS01169">
    <property type="entry name" value="RIBOSOMAL_L21"/>
    <property type="match status" value="1"/>
</dbReference>
<dbReference type="InterPro" id="IPR036164">
    <property type="entry name" value="bL21-like_sf"/>
</dbReference>
<organism evidence="8 9">
    <name type="scientific">Desulfopila aestuarii DSM 18488</name>
    <dbReference type="NCBI Taxonomy" id="1121416"/>
    <lineage>
        <taxon>Bacteria</taxon>
        <taxon>Pseudomonadati</taxon>
        <taxon>Thermodesulfobacteriota</taxon>
        <taxon>Desulfobulbia</taxon>
        <taxon>Desulfobulbales</taxon>
        <taxon>Desulfocapsaceae</taxon>
        <taxon>Desulfopila</taxon>
    </lineage>
</organism>
<keyword evidence="4 6" id="KW-0689">Ribosomal protein</keyword>
<dbReference type="STRING" id="1121416.SAMN02745220_01700"/>
<dbReference type="AlphaFoldDB" id="A0A1M7Y413"/>
<evidence type="ECO:0000256" key="4">
    <source>
        <dbReference type="ARBA" id="ARBA00022980"/>
    </source>
</evidence>
<keyword evidence="9" id="KW-1185">Reference proteome</keyword>
<sequence length="103" mass="11437">MYAIVRTGGKQYQVACGDILRVEKIAGNVGDTVDLNDVLMVVEGEEVKVGQPVLENAKVVAKIAEQGRAKKVIVFKKKRRKGYRLRRGHRQSFTGLQIEAIEA</sequence>
<evidence type="ECO:0000256" key="3">
    <source>
        <dbReference type="ARBA" id="ARBA00022884"/>
    </source>
</evidence>
<dbReference type="GO" id="GO:0019843">
    <property type="term" value="F:rRNA binding"/>
    <property type="evidence" value="ECO:0007669"/>
    <property type="project" value="UniProtKB-UniRule"/>
</dbReference>
<dbReference type="InterPro" id="IPR028909">
    <property type="entry name" value="bL21-like"/>
</dbReference>
<proteinExistence type="inferred from homology"/>
<dbReference type="PANTHER" id="PTHR21349:SF0">
    <property type="entry name" value="LARGE RIBOSOMAL SUBUNIT PROTEIN BL21M"/>
    <property type="match status" value="1"/>
</dbReference>
<dbReference type="EMBL" id="FRFE01000006">
    <property type="protein sequence ID" value="SHO46932.1"/>
    <property type="molecule type" value="Genomic_DNA"/>
</dbReference>
<dbReference type="Proteomes" id="UP000184603">
    <property type="component" value="Unassembled WGS sequence"/>
</dbReference>
<dbReference type="PANTHER" id="PTHR21349">
    <property type="entry name" value="50S RIBOSOMAL PROTEIN L21"/>
    <property type="match status" value="1"/>
</dbReference>
<dbReference type="Pfam" id="PF00829">
    <property type="entry name" value="Ribosomal_L21p"/>
    <property type="match status" value="1"/>
</dbReference>
<comment type="subunit">
    <text evidence="6">Part of the 50S ribosomal subunit. Contacts protein L20.</text>
</comment>
<evidence type="ECO:0000313" key="9">
    <source>
        <dbReference type="Proteomes" id="UP000184603"/>
    </source>
</evidence>
<dbReference type="NCBIfam" id="TIGR00061">
    <property type="entry name" value="L21"/>
    <property type="match status" value="1"/>
</dbReference>
<dbReference type="GO" id="GO:0005840">
    <property type="term" value="C:ribosome"/>
    <property type="evidence" value="ECO:0007669"/>
    <property type="project" value="UniProtKB-KW"/>
</dbReference>
<keyword evidence="5 6" id="KW-0687">Ribonucleoprotein</keyword>
<dbReference type="GO" id="GO:0006412">
    <property type="term" value="P:translation"/>
    <property type="evidence" value="ECO:0007669"/>
    <property type="project" value="UniProtKB-UniRule"/>
</dbReference>
<dbReference type="InterPro" id="IPR001787">
    <property type="entry name" value="Ribosomal_bL21"/>
</dbReference>
<reference evidence="8 9" key="1">
    <citation type="submission" date="2016-12" db="EMBL/GenBank/DDBJ databases">
        <authorList>
            <person name="Song W.-J."/>
            <person name="Kurnit D.M."/>
        </authorList>
    </citation>
    <scope>NUCLEOTIDE SEQUENCE [LARGE SCALE GENOMIC DNA]</scope>
    <source>
        <strain evidence="8 9">DSM 18488</strain>
    </source>
</reference>
<dbReference type="InterPro" id="IPR018258">
    <property type="entry name" value="Ribosomal_bL21_CS"/>
</dbReference>
<dbReference type="OrthoDB" id="9813334at2"/>
<comment type="function">
    <text evidence="6 7">This protein binds to 23S rRNA in the presence of protein L20.</text>
</comment>
<dbReference type="HAMAP" id="MF_01363">
    <property type="entry name" value="Ribosomal_bL21"/>
    <property type="match status" value="1"/>
</dbReference>
<dbReference type="SUPFAM" id="SSF141091">
    <property type="entry name" value="L21p-like"/>
    <property type="match status" value="1"/>
</dbReference>
<dbReference type="GO" id="GO:1990904">
    <property type="term" value="C:ribonucleoprotein complex"/>
    <property type="evidence" value="ECO:0007669"/>
    <property type="project" value="UniProtKB-KW"/>
</dbReference>
<dbReference type="GO" id="GO:0005737">
    <property type="term" value="C:cytoplasm"/>
    <property type="evidence" value="ECO:0007669"/>
    <property type="project" value="UniProtKB-ARBA"/>
</dbReference>
<comment type="similarity">
    <text evidence="1 6 7">Belongs to the bacterial ribosomal protein bL21 family.</text>
</comment>
<dbReference type="RefSeq" id="WP_073613012.1">
    <property type="nucleotide sequence ID" value="NZ_FRFE01000006.1"/>
</dbReference>
<evidence type="ECO:0000256" key="6">
    <source>
        <dbReference type="HAMAP-Rule" id="MF_01363"/>
    </source>
</evidence>
<evidence type="ECO:0000313" key="8">
    <source>
        <dbReference type="EMBL" id="SHO46932.1"/>
    </source>
</evidence>
<keyword evidence="3 6" id="KW-0694">RNA-binding</keyword>
<name>A0A1M7Y413_9BACT</name>
<evidence type="ECO:0000256" key="1">
    <source>
        <dbReference type="ARBA" id="ARBA00008563"/>
    </source>
</evidence>
<evidence type="ECO:0000256" key="5">
    <source>
        <dbReference type="ARBA" id="ARBA00023274"/>
    </source>
</evidence>
<keyword evidence="2 6" id="KW-0699">rRNA-binding</keyword>
<protein>
    <recommendedName>
        <fullName evidence="6">Large ribosomal subunit protein bL21</fullName>
    </recommendedName>
</protein>
<evidence type="ECO:0000256" key="2">
    <source>
        <dbReference type="ARBA" id="ARBA00022730"/>
    </source>
</evidence>
<evidence type="ECO:0000256" key="7">
    <source>
        <dbReference type="RuleBase" id="RU000562"/>
    </source>
</evidence>
<dbReference type="GO" id="GO:0003735">
    <property type="term" value="F:structural constituent of ribosome"/>
    <property type="evidence" value="ECO:0007669"/>
    <property type="project" value="InterPro"/>
</dbReference>